<evidence type="ECO:0000256" key="1">
    <source>
        <dbReference type="SAM" id="MobiDB-lite"/>
    </source>
</evidence>
<gene>
    <name evidence="3" type="ORF">KFL_000290330</name>
</gene>
<evidence type="ECO:0000313" key="4">
    <source>
        <dbReference type="Proteomes" id="UP000054558"/>
    </source>
</evidence>
<dbReference type="PANTHER" id="PTHR33345:SF6">
    <property type="entry name" value="OS03G0747200 PROTEIN"/>
    <property type="match status" value="1"/>
</dbReference>
<evidence type="ECO:0000259" key="2">
    <source>
        <dbReference type="PROSITE" id="PS51038"/>
    </source>
</evidence>
<proteinExistence type="predicted"/>
<dbReference type="Pfam" id="PF23299">
    <property type="entry name" value="DUF7081"/>
    <property type="match status" value="2"/>
</dbReference>
<dbReference type="Gene3D" id="2.30.30.490">
    <property type="match status" value="1"/>
</dbReference>
<organism evidence="3 4">
    <name type="scientific">Klebsormidium nitens</name>
    <name type="common">Green alga</name>
    <name type="synonym">Ulothrix nitens</name>
    <dbReference type="NCBI Taxonomy" id="105231"/>
    <lineage>
        <taxon>Eukaryota</taxon>
        <taxon>Viridiplantae</taxon>
        <taxon>Streptophyta</taxon>
        <taxon>Klebsormidiophyceae</taxon>
        <taxon>Klebsormidiales</taxon>
        <taxon>Klebsormidiaceae</taxon>
        <taxon>Klebsormidium</taxon>
    </lineage>
</organism>
<dbReference type="InterPro" id="IPR043151">
    <property type="entry name" value="BAH_sf"/>
</dbReference>
<dbReference type="EMBL" id="DF236978">
    <property type="protein sequence ID" value="GAQ79383.1"/>
    <property type="molecule type" value="Genomic_DNA"/>
</dbReference>
<dbReference type="AlphaFoldDB" id="A0A1Y1HMZ3"/>
<name>A0A1Y1HMZ3_KLENI</name>
<evidence type="ECO:0000313" key="3">
    <source>
        <dbReference type="EMBL" id="GAQ79383.1"/>
    </source>
</evidence>
<keyword evidence="4" id="KW-1185">Reference proteome</keyword>
<sequence>MAALSHSQPVSSPAGADAQSSVQRGVKPLEKGVGAPYAPEGWGWKVGRRVGKDGCYVDRYWFPPGAHMLSSNKELQAYLAERHPDWVFEDFIMRYKSKIPADGCGTNAPVPHPLSNSLPGPFSEYPPVAAGARGEGKPYAPEGWGWGVGNRVKPDGTFADRYLWPPGAGSAEYLASNVALERWCSQWGILGHRRILEGEEAVANEGANFASSAAETSAAGATQSAANAAAAPALSSRGRPLCSREVDEYDYDCGSPSPQKPSSKRPRLAGTAVAYPAKSASPVSIKDILEKWQPPVGPYFPAIVLPNRNWHDHLPEPSEGALFIGQCVFLRSSEGGELPPFVVRITEILVNHPEGKIAAGYSFYRQSDIQQLGGCENFKSEDELGEVFVSFERMEFAADEIEGPTVADPYFWADDDDMYYKRFFDRETLTIHPIDFNLVGTPEKPSHLPDLLIALQAELFRSNPLWEIHRGKAGSHVQIRIEEEADLAKVLGDKWLEQKAASDRAGGLEQSFKIHLPVVLEFRPRSDKLLIRLGGVEKLNASGYSLWSTKDNPTAMKKAPV</sequence>
<dbReference type="Proteomes" id="UP000054558">
    <property type="component" value="Unassembled WGS sequence"/>
</dbReference>
<reference evidence="3 4" key="1">
    <citation type="journal article" date="2014" name="Nat. Commun.">
        <title>Klebsormidium flaccidum genome reveals primary factors for plant terrestrial adaptation.</title>
        <authorList>
            <person name="Hori K."/>
            <person name="Maruyama F."/>
            <person name="Fujisawa T."/>
            <person name="Togashi T."/>
            <person name="Yamamoto N."/>
            <person name="Seo M."/>
            <person name="Sato S."/>
            <person name="Yamada T."/>
            <person name="Mori H."/>
            <person name="Tajima N."/>
            <person name="Moriyama T."/>
            <person name="Ikeuchi M."/>
            <person name="Watanabe M."/>
            <person name="Wada H."/>
            <person name="Kobayashi K."/>
            <person name="Saito M."/>
            <person name="Masuda T."/>
            <person name="Sasaki-Sekimoto Y."/>
            <person name="Mashiguchi K."/>
            <person name="Awai K."/>
            <person name="Shimojima M."/>
            <person name="Masuda S."/>
            <person name="Iwai M."/>
            <person name="Nobusawa T."/>
            <person name="Narise T."/>
            <person name="Kondo S."/>
            <person name="Saito H."/>
            <person name="Sato R."/>
            <person name="Murakawa M."/>
            <person name="Ihara Y."/>
            <person name="Oshima-Yamada Y."/>
            <person name="Ohtaka K."/>
            <person name="Satoh M."/>
            <person name="Sonobe K."/>
            <person name="Ishii M."/>
            <person name="Ohtani R."/>
            <person name="Kanamori-Sato M."/>
            <person name="Honoki R."/>
            <person name="Miyazaki D."/>
            <person name="Mochizuki H."/>
            <person name="Umetsu J."/>
            <person name="Higashi K."/>
            <person name="Shibata D."/>
            <person name="Kamiya Y."/>
            <person name="Sato N."/>
            <person name="Nakamura Y."/>
            <person name="Tabata S."/>
            <person name="Ida S."/>
            <person name="Kurokawa K."/>
            <person name="Ohta H."/>
        </authorList>
    </citation>
    <scope>NUCLEOTIDE SEQUENCE [LARGE SCALE GENOMIC DNA]</scope>
    <source>
        <strain evidence="3 4">NIES-2285</strain>
    </source>
</reference>
<dbReference type="PANTHER" id="PTHR33345">
    <property type="entry name" value="ADAPTER PROTEIN, PUTATIVE-RELATED"/>
    <property type="match status" value="1"/>
</dbReference>
<dbReference type="OrthoDB" id="1852608at2759"/>
<dbReference type="GO" id="GO:0003682">
    <property type="term" value="F:chromatin binding"/>
    <property type="evidence" value="ECO:0007669"/>
    <property type="project" value="InterPro"/>
</dbReference>
<dbReference type="InterPro" id="IPR001025">
    <property type="entry name" value="BAH_dom"/>
</dbReference>
<dbReference type="InterPro" id="IPR055508">
    <property type="entry name" value="DUF7081"/>
</dbReference>
<feature type="domain" description="BAH" evidence="2">
    <location>
        <begin position="320"/>
        <end position="440"/>
    </location>
</feature>
<dbReference type="PROSITE" id="PS51038">
    <property type="entry name" value="BAH"/>
    <property type="match status" value="1"/>
</dbReference>
<accession>A0A1Y1HMZ3</accession>
<protein>
    <recommendedName>
        <fullName evidence="2">BAH domain-containing protein</fullName>
    </recommendedName>
</protein>
<feature type="region of interest" description="Disordered" evidence="1">
    <location>
        <begin position="1"/>
        <end position="25"/>
    </location>
</feature>
<feature type="compositionally biased region" description="Polar residues" evidence="1">
    <location>
        <begin position="1"/>
        <end position="11"/>
    </location>
</feature>